<evidence type="ECO:0000256" key="4">
    <source>
        <dbReference type="ARBA" id="ARBA00023027"/>
    </source>
</evidence>
<protein>
    <recommendedName>
        <fullName evidence="7">Glycosyl hydrolase family 4 C-terminal domain-containing protein</fullName>
    </recommendedName>
</protein>
<dbReference type="PANTHER" id="PTHR32092">
    <property type="entry name" value="6-PHOSPHO-BETA-GLUCOSIDASE-RELATED"/>
    <property type="match status" value="1"/>
</dbReference>
<dbReference type="Gene3D" id="3.90.110.10">
    <property type="entry name" value="Lactate dehydrogenase/glycoside hydrolase, family 4, C-terminal"/>
    <property type="match status" value="1"/>
</dbReference>
<accession>A0A1F5YE33</accession>
<organism evidence="8 9">
    <name type="scientific">Candidatus Glassbacteria bacterium GWA2_58_10</name>
    <dbReference type="NCBI Taxonomy" id="1817865"/>
    <lineage>
        <taxon>Bacteria</taxon>
        <taxon>Candidatus Glassiibacteriota</taxon>
    </lineage>
</organism>
<comment type="caution">
    <text evidence="8">The sequence shown here is derived from an EMBL/GenBank/DDBJ whole genome shotgun (WGS) entry which is preliminary data.</text>
</comment>
<dbReference type="Proteomes" id="UP000176992">
    <property type="component" value="Unassembled WGS sequence"/>
</dbReference>
<gene>
    <name evidence="8" type="ORF">A2Z86_08280</name>
</gene>
<keyword evidence="4" id="KW-0520">NAD</keyword>
<keyword evidence="2" id="KW-0479">Metal-binding</keyword>
<evidence type="ECO:0000256" key="1">
    <source>
        <dbReference type="ARBA" id="ARBA00001911"/>
    </source>
</evidence>
<dbReference type="GO" id="GO:0016616">
    <property type="term" value="F:oxidoreductase activity, acting on the CH-OH group of donors, NAD or NADP as acceptor"/>
    <property type="evidence" value="ECO:0007669"/>
    <property type="project" value="InterPro"/>
</dbReference>
<dbReference type="EMBL" id="MFIV01000104">
    <property type="protein sequence ID" value="OGF98435.1"/>
    <property type="molecule type" value="Genomic_DNA"/>
</dbReference>
<dbReference type="InterPro" id="IPR015955">
    <property type="entry name" value="Lactate_DH/Glyco_Ohase_4_C"/>
</dbReference>
<proteinExistence type="predicted"/>
<feature type="domain" description="Glycosyl hydrolase family 4 C-terminal" evidence="7">
    <location>
        <begin position="2"/>
        <end position="164"/>
    </location>
</feature>
<comment type="cofactor">
    <cofactor evidence="1">
        <name>NAD(+)</name>
        <dbReference type="ChEBI" id="CHEBI:57540"/>
    </cofactor>
</comment>
<keyword evidence="3" id="KW-0378">Hydrolase</keyword>
<sequence length="191" mass="21378">MTYGYFPIPGNEHISEFFPYFLNDQATMREYGLKDMDIEWHRKRRGDKLKAVKEDLASPGPLVPDPLPPEEEVLEMILSLANDERKEYVLSLPNRNLIANLPEYAVVEVPVGLGAGITPLPPVEMPLELTPHLLSSAVKDELTVQAALTGDKELLFKAILSCPLIKSTRQAREITGAMLEAEKDILPVRFV</sequence>
<evidence type="ECO:0000313" key="9">
    <source>
        <dbReference type="Proteomes" id="UP000176992"/>
    </source>
</evidence>
<keyword evidence="5" id="KW-0464">Manganese</keyword>
<dbReference type="GO" id="GO:0046872">
    <property type="term" value="F:metal ion binding"/>
    <property type="evidence" value="ECO:0007669"/>
    <property type="project" value="UniProtKB-KW"/>
</dbReference>
<evidence type="ECO:0000259" key="7">
    <source>
        <dbReference type="Pfam" id="PF11975"/>
    </source>
</evidence>
<dbReference type="GO" id="GO:0004553">
    <property type="term" value="F:hydrolase activity, hydrolyzing O-glycosyl compounds"/>
    <property type="evidence" value="ECO:0007669"/>
    <property type="project" value="InterPro"/>
</dbReference>
<name>A0A1F5YE33_9BACT</name>
<dbReference type="InterPro" id="IPR022616">
    <property type="entry name" value="Glyco_hydro_4_C"/>
</dbReference>
<dbReference type="GO" id="GO:0005975">
    <property type="term" value="P:carbohydrate metabolic process"/>
    <property type="evidence" value="ECO:0007669"/>
    <property type="project" value="InterPro"/>
</dbReference>
<dbReference type="SUPFAM" id="SSF56327">
    <property type="entry name" value="LDH C-terminal domain-like"/>
    <property type="match status" value="1"/>
</dbReference>
<evidence type="ECO:0000313" key="8">
    <source>
        <dbReference type="EMBL" id="OGF98435.1"/>
    </source>
</evidence>
<dbReference type="AlphaFoldDB" id="A0A1F5YE33"/>
<evidence type="ECO:0000256" key="5">
    <source>
        <dbReference type="ARBA" id="ARBA00023211"/>
    </source>
</evidence>
<keyword evidence="6" id="KW-0326">Glycosidase</keyword>
<dbReference type="InterPro" id="IPR001088">
    <property type="entry name" value="Glyco_hydro_4"/>
</dbReference>
<reference evidence="8 9" key="1">
    <citation type="journal article" date="2016" name="Nat. Commun.">
        <title>Thousands of microbial genomes shed light on interconnected biogeochemical processes in an aquifer system.</title>
        <authorList>
            <person name="Anantharaman K."/>
            <person name="Brown C.T."/>
            <person name="Hug L.A."/>
            <person name="Sharon I."/>
            <person name="Castelle C.J."/>
            <person name="Probst A.J."/>
            <person name="Thomas B.C."/>
            <person name="Singh A."/>
            <person name="Wilkins M.J."/>
            <person name="Karaoz U."/>
            <person name="Brodie E.L."/>
            <person name="Williams K.H."/>
            <person name="Hubbard S.S."/>
            <person name="Banfield J.F."/>
        </authorList>
    </citation>
    <scope>NUCLEOTIDE SEQUENCE [LARGE SCALE GENOMIC DNA]</scope>
</reference>
<evidence type="ECO:0000256" key="3">
    <source>
        <dbReference type="ARBA" id="ARBA00022801"/>
    </source>
</evidence>
<evidence type="ECO:0000256" key="2">
    <source>
        <dbReference type="ARBA" id="ARBA00022723"/>
    </source>
</evidence>
<evidence type="ECO:0000256" key="6">
    <source>
        <dbReference type="ARBA" id="ARBA00023295"/>
    </source>
</evidence>
<dbReference type="Pfam" id="PF11975">
    <property type="entry name" value="Glyco_hydro_4C"/>
    <property type="match status" value="1"/>
</dbReference>